<dbReference type="PANTHER" id="PTHR33214:SF69">
    <property type="entry name" value="BIFUNCTIONAL INHIBITOR_LIPID-TRANSFER PROTEIN_SEED STORAGE 2S ALBUMIN SUPERFAMILY PROTEIN"/>
    <property type="match status" value="1"/>
</dbReference>
<comment type="similarity">
    <text evidence="1">Belongs to the plant LTP family. B11E subfamily.</text>
</comment>
<evidence type="ECO:0000256" key="1">
    <source>
        <dbReference type="ARBA" id="ARBA00009707"/>
    </source>
</evidence>
<reference evidence="6 7" key="1">
    <citation type="journal article" date="2022" name="Nat. Plants">
        <title>Genomes of leafy and leafless Platanthera orchids illuminate the evolution of mycoheterotrophy.</title>
        <authorList>
            <person name="Li M.H."/>
            <person name="Liu K.W."/>
            <person name="Li Z."/>
            <person name="Lu H.C."/>
            <person name="Ye Q.L."/>
            <person name="Zhang D."/>
            <person name="Wang J.Y."/>
            <person name="Li Y.F."/>
            <person name="Zhong Z.M."/>
            <person name="Liu X."/>
            <person name="Yu X."/>
            <person name="Liu D.K."/>
            <person name="Tu X.D."/>
            <person name="Liu B."/>
            <person name="Hao Y."/>
            <person name="Liao X.Y."/>
            <person name="Jiang Y.T."/>
            <person name="Sun W.H."/>
            <person name="Chen J."/>
            <person name="Chen Y.Q."/>
            <person name="Ai Y."/>
            <person name="Zhai J.W."/>
            <person name="Wu S.S."/>
            <person name="Zhou Z."/>
            <person name="Hsiao Y.Y."/>
            <person name="Wu W.L."/>
            <person name="Chen Y.Y."/>
            <person name="Lin Y.F."/>
            <person name="Hsu J.L."/>
            <person name="Li C.Y."/>
            <person name="Wang Z.W."/>
            <person name="Zhao X."/>
            <person name="Zhong W.Y."/>
            <person name="Ma X.K."/>
            <person name="Ma L."/>
            <person name="Huang J."/>
            <person name="Chen G.Z."/>
            <person name="Huang M.Z."/>
            <person name="Huang L."/>
            <person name="Peng D.H."/>
            <person name="Luo Y.B."/>
            <person name="Zou S.Q."/>
            <person name="Chen S.P."/>
            <person name="Lan S."/>
            <person name="Tsai W.C."/>
            <person name="Van de Peer Y."/>
            <person name="Liu Z.J."/>
        </authorList>
    </citation>
    <scope>NUCLEOTIDE SEQUENCE [LARGE SCALE GENOMIC DNA]</scope>
    <source>
        <strain evidence="6">Lor287</strain>
    </source>
</reference>
<dbReference type="InterPro" id="IPR016140">
    <property type="entry name" value="Bifunc_inhib/LTP/seed_store"/>
</dbReference>
<dbReference type="PANTHER" id="PTHR33214">
    <property type="entry name" value="BIFUNCTIONAL INHIBITOR/LIPID-TRANSFER PROTEIN/SEED STORAGE 2S ALBUMIN SUPERFAMILY PROTEIN"/>
    <property type="match status" value="1"/>
</dbReference>
<dbReference type="CDD" id="cd01959">
    <property type="entry name" value="nsLTP2"/>
    <property type="match status" value="1"/>
</dbReference>
<sequence length="94" mass="9974">MKANLISLLLLAALLLSFAPTVILGASCSVTDLIPCSSAIFNGATPTSACCAKLKQQQPCFCQYLSNPNLRGYINSPNAKQVSSYCKVPFPDNC</sequence>
<dbReference type="PROSITE" id="PS51257">
    <property type="entry name" value="PROKAR_LIPOPROTEIN"/>
    <property type="match status" value="1"/>
</dbReference>
<comment type="caution">
    <text evidence="6">The sequence shown here is derived from an EMBL/GenBank/DDBJ whole genome shotgun (WGS) entry which is preliminary data.</text>
</comment>
<keyword evidence="7" id="KW-1185">Reference proteome</keyword>
<feature type="chain" id="PRO_5043012125" description="Bifunctional inhibitor/plant lipid transfer protein/seed storage helical domain-containing protein" evidence="4">
    <location>
        <begin position="26"/>
        <end position="94"/>
    </location>
</feature>
<dbReference type="AlphaFoldDB" id="A0AAP0AU75"/>
<dbReference type="EMBL" id="JBBWWQ010000021">
    <property type="protein sequence ID" value="KAK8914606.1"/>
    <property type="molecule type" value="Genomic_DNA"/>
</dbReference>
<name>A0AAP0AU75_9ASPA</name>
<keyword evidence="4" id="KW-0732">Signal</keyword>
<dbReference type="GO" id="GO:0008289">
    <property type="term" value="F:lipid binding"/>
    <property type="evidence" value="ECO:0007669"/>
    <property type="project" value="UniProtKB-KW"/>
</dbReference>
<evidence type="ECO:0000313" key="6">
    <source>
        <dbReference type="EMBL" id="KAK8914606.1"/>
    </source>
</evidence>
<dbReference type="InterPro" id="IPR036312">
    <property type="entry name" value="Bifun_inhib/LTP/seed_sf"/>
</dbReference>
<keyword evidence="2" id="KW-0813">Transport</keyword>
<organism evidence="6 7">
    <name type="scientific">Platanthera zijinensis</name>
    <dbReference type="NCBI Taxonomy" id="2320716"/>
    <lineage>
        <taxon>Eukaryota</taxon>
        <taxon>Viridiplantae</taxon>
        <taxon>Streptophyta</taxon>
        <taxon>Embryophyta</taxon>
        <taxon>Tracheophyta</taxon>
        <taxon>Spermatophyta</taxon>
        <taxon>Magnoliopsida</taxon>
        <taxon>Liliopsida</taxon>
        <taxon>Asparagales</taxon>
        <taxon>Orchidaceae</taxon>
        <taxon>Orchidoideae</taxon>
        <taxon>Orchideae</taxon>
        <taxon>Orchidinae</taxon>
        <taxon>Platanthera</taxon>
    </lineage>
</organism>
<feature type="domain" description="Bifunctional inhibitor/plant lipid transfer protein/seed storage helical" evidence="5">
    <location>
        <begin position="28"/>
        <end position="94"/>
    </location>
</feature>
<protein>
    <recommendedName>
        <fullName evidence="5">Bifunctional inhibitor/plant lipid transfer protein/seed storage helical domain-containing protein</fullName>
    </recommendedName>
</protein>
<evidence type="ECO:0000256" key="2">
    <source>
        <dbReference type="ARBA" id="ARBA00022448"/>
    </source>
</evidence>
<evidence type="ECO:0000259" key="5">
    <source>
        <dbReference type="SMART" id="SM00499"/>
    </source>
</evidence>
<evidence type="ECO:0000256" key="4">
    <source>
        <dbReference type="SAM" id="SignalP"/>
    </source>
</evidence>
<feature type="signal peptide" evidence="4">
    <location>
        <begin position="1"/>
        <end position="25"/>
    </location>
</feature>
<dbReference type="SUPFAM" id="SSF47699">
    <property type="entry name" value="Bifunctional inhibitor/lipid-transfer protein/seed storage 2S albumin"/>
    <property type="match status" value="1"/>
</dbReference>
<evidence type="ECO:0000313" key="7">
    <source>
        <dbReference type="Proteomes" id="UP001418222"/>
    </source>
</evidence>
<dbReference type="Pfam" id="PF00234">
    <property type="entry name" value="Tryp_alpha_amyl"/>
    <property type="match status" value="1"/>
</dbReference>
<dbReference type="GO" id="GO:0006869">
    <property type="term" value="P:lipid transport"/>
    <property type="evidence" value="ECO:0007669"/>
    <property type="project" value="InterPro"/>
</dbReference>
<accession>A0AAP0AU75</accession>
<proteinExistence type="inferred from homology"/>
<evidence type="ECO:0000256" key="3">
    <source>
        <dbReference type="ARBA" id="ARBA00023121"/>
    </source>
</evidence>
<dbReference type="Gene3D" id="1.10.110.10">
    <property type="entry name" value="Plant lipid-transfer and hydrophobic proteins"/>
    <property type="match status" value="1"/>
</dbReference>
<dbReference type="InterPro" id="IPR033872">
    <property type="entry name" value="nsLTP2"/>
</dbReference>
<keyword evidence="3" id="KW-0446">Lipid-binding</keyword>
<dbReference type="Proteomes" id="UP001418222">
    <property type="component" value="Unassembled WGS sequence"/>
</dbReference>
<gene>
    <name evidence="6" type="ORF">KSP39_PZI024265</name>
</gene>
<dbReference type="SMART" id="SM00499">
    <property type="entry name" value="AAI"/>
    <property type="match status" value="1"/>
</dbReference>